<keyword evidence="3" id="KW-1185">Reference proteome</keyword>
<dbReference type="EMBL" id="ML996565">
    <property type="protein sequence ID" value="KAF2763066.1"/>
    <property type="molecule type" value="Genomic_DNA"/>
</dbReference>
<dbReference type="InterPro" id="IPR021838">
    <property type="entry name" value="DUF3431"/>
</dbReference>
<dbReference type="PANTHER" id="PTHR37490:SF2">
    <property type="match status" value="1"/>
</dbReference>
<keyword evidence="1" id="KW-0812">Transmembrane</keyword>
<dbReference type="PANTHER" id="PTHR37490">
    <property type="entry name" value="EXPRESSED PROTEIN"/>
    <property type="match status" value="1"/>
</dbReference>
<evidence type="ECO:0000256" key="1">
    <source>
        <dbReference type="SAM" id="Phobius"/>
    </source>
</evidence>
<feature type="transmembrane region" description="Helical" evidence="1">
    <location>
        <begin position="12"/>
        <end position="29"/>
    </location>
</feature>
<reference evidence="2" key="1">
    <citation type="journal article" date="2020" name="Stud. Mycol.">
        <title>101 Dothideomycetes genomes: a test case for predicting lifestyles and emergence of pathogens.</title>
        <authorList>
            <person name="Haridas S."/>
            <person name="Albert R."/>
            <person name="Binder M."/>
            <person name="Bloem J."/>
            <person name="Labutti K."/>
            <person name="Salamov A."/>
            <person name="Andreopoulos B."/>
            <person name="Baker S."/>
            <person name="Barry K."/>
            <person name="Bills G."/>
            <person name="Bluhm B."/>
            <person name="Cannon C."/>
            <person name="Castanera R."/>
            <person name="Culley D."/>
            <person name="Daum C."/>
            <person name="Ezra D."/>
            <person name="Gonzalez J."/>
            <person name="Henrissat B."/>
            <person name="Kuo A."/>
            <person name="Liang C."/>
            <person name="Lipzen A."/>
            <person name="Lutzoni F."/>
            <person name="Magnuson J."/>
            <person name="Mondo S."/>
            <person name="Nolan M."/>
            <person name="Ohm R."/>
            <person name="Pangilinan J."/>
            <person name="Park H.-J."/>
            <person name="Ramirez L."/>
            <person name="Alfaro M."/>
            <person name="Sun H."/>
            <person name="Tritt A."/>
            <person name="Yoshinaga Y."/>
            <person name="Zwiers L.-H."/>
            <person name="Turgeon B."/>
            <person name="Goodwin S."/>
            <person name="Spatafora J."/>
            <person name="Crous P."/>
            <person name="Grigoriev I."/>
        </authorList>
    </citation>
    <scope>NUCLEOTIDE SEQUENCE</scope>
    <source>
        <strain evidence="2">CBS 121739</strain>
    </source>
</reference>
<keyword evidence="1" id="KW-0472">Membrane</keyword>
<organism evidence="2 3">
    <name type="scientific">Pseudovirgaria hyperparasitica</name>
    <dbReference type="NCBI Taxonomy" id="470096"/>
    <lineage>
        <taxon>Eukaryota</taxon>
        <taxon>Fungi</taxon>
        <taxon>Dikarya</taxon>
        <taxon>Ascomycota</taxon>
        <taxon>Pezizomycotina</taxon>
        <taxon>Dothideomycetes</taxon>
        <taxon>Dothideomycetes incertae sedis</taxon>
        <taxon>Acrospermales</taxon>
        <taxon>Acrospermaceae</taxon>
        <taxon>Pseudovirgaria</taxon>
    </lineage>
</organism>
<gene>
    <name evidence="2" type="ORF">EJ05DRAFT_481913</name>
</gene>
<evidence type="ECO:0000313" key="2">
    <source>
        <dbReference type="EMBL" id="KAF2763066.1"/>
    </source>
</evidence>
<keyword evidence="1" id="KW-1133">Transmembrane helix</keyword>
<dbReference type="AlphaFoldDB" id="A0A6A6WLP4"/>
<dbReference type="RefSeq" id="XP_033605517.1">
    <property type="nucleotide sequence ID" value="XM_033745124.1"/>
</dbReference>
<accession>A0A6A6WLP4</accession>
<proteinExistence type="predicted"/>
<dbReference type="OrthoDB" id="426718at2759"/>
<dbReference type="GeneID" id="54486178"/>
<name>A0A6A6WLP4_9PEZI</name>
<sequence length="355" mass="39883">MISQFALSRRSGVRIFILSFILFIIVKSIKEAVGGYGWIVQADTYDTGRYVTASAKQALGGGAPDVVGVSVWDGVVGDKVIVMSRTEEEDASWVEEELPDWQRMIYTTLKAKTAGSQKKNSTTLQNVLPRHKGHEAFAYLTYLISNYDTLPEIIVFLHPHKDGSSAWHVDQPLHSNPAAVRALNLTLVRERGYVNLRCNTRPNCVAGGEEMRHPRLLTREIWRSFWAGTSTPYDVMEQELKQRPTIDYAASGNYTQSFLSWLATVVSPGPKFQATYPTPPIADTAGAQFAVSRNAVRMRPKNDYVALKTWLVHVKKNDNVSGRTFEYLWHVVFGQPGVLCYDRTKCECEVFGRCP</sequence>
<evidence type="ECO:0000313" key="3">
    <source>
        <dbReference type="Proteomes" id="UP000799437"/>
    </source>
</evidence>
<protein>
    <submittedName>
        <fullName evidence="2">Uncharacterized protein</fullName>
    </submittedName>
</protein>
<dbReference type="Proteomes" id="UP000799437">
    <property type="component" value="Unassembled WGS sequence"/>
</dbReference>
<dbReference type="Pfam" id="PF11913">
    <property type="entry name" value="DUF3431"/>
    <property type="match status" value="1"/>
</dbReference>